<feature type="domain" description="Protein kinase" evidence="6">
    <location>
        <begin position="44"/>
        <end position="315"/>
    </location>
</feature>
<evidence type="ECO:0000256" key="3">
    <source>
        <dbReference type="ARBA" id="ARBA00023006"/>
    </source>
</evidence>
<evidence type="ECO:0000256" key="5">
    <source>
        <dbReference type="SAM" id="MobiDB-lite"/>
    </source>
</evidence>
<evidence type="ECO:0000256" key="4">
    <source>
        <dbReference type="ARBA" id="ARBA00030237"/>
    </source>
</evidence>
<feature type="region of interest" description="Disordered" evidence="5">
    <location>
        <begin position="417"/>
        <end position="538"/>
    </location>
</feature>
<dbReference type="PROSITE" id="PS50011">
    <property type="entry name" value="PROTEIN_KINASE_DOM"/>
    <property type="match status" value="1"/>
</dbReference>
<keyword evidence="8" id="KW-1185">Reference proteome</keyword>
<dbReference type="SMART" id="SM00220">
    <property type="entry name" value="S_TKc"/>
    <property type="match status" value="1"/>
</dbReference>
<dbReference type="AlphaFoldDB" id="A0A395NE54"/>
<organism evidence="7 8">
    <name type="scientific">Trichoderma arundinaceum</name>
    <dbReference type="NCBI Taxonomy" id="490622"/>
    <lineage>
        <taxon>Eukaryota</taxon>
        <taxon>Fungi</taxon>
        <taxon>Dikarya</taxon>
        <taxon>Ascomycota</taxon>
        <taxon>Pezizomycotina</taxon>
        <taxon>Sordariomycetes</taxon>
        <taxon>Hypocreomycetidae</taxon>
        <taxon>Hypocreales</taxon>
        <taxon>Hypocreaceae</taxon>
        <taxon>Trichoderma</taxon>
    </lineage>
</organism>
<evidence type="ECO:0000259" key="6">
    <source>
        <dbReference type="PROSITE" id="PS50011"/>
    </source>
</evidence>
<evidence type="ECO:0000313" key="7">
    <source>
        <dbReference type="EMBL" id="RFU74249.1"/>
    </source>
</evidence>
<evidence type="ECO:0000256" key="1">
    <source>
        <dbReference type="ARBA" id="ARBA00004623"/>
    </source>
</evidence>
<keyword evidence="2" id="KW-0813">Transport</keyword>
<dbReference type="GO" id="GO:0005524">
    <property type="term" value="F:ATP binding"/>
    <property type="evidence" value="ECO:0007669"/>
    <property type="project" value="InterPro"/>
</dbReference>
<dbReference type="PANTHER" id="PTHR24348">
    <property type="entry name" value="SERINE/THREONINE-PROTEIN KINASE UNC-51-RELATED"/>
    <property type="match status" value="1"/>
</dbReference>
<comment type="subcellular location">
    <subcellularLocation>
        <location evidence="1">Preautophagosomal structure membrane</location>
        <topology evidence="1">Peripheral membrane protein</topology>
    </subcellularLocation>
</comment>
<proteinExistence type="predicted"/>
<dbReference type="STRING" id="490622.A0A395NE54"/>
<feature type="compositionally biased region" description="Low complexity" evidence="5">
    <location>
        <begin position="493"/>
        <end position="506"/>
    </location>
</feature>
<dbReference type="GO" id="GO:0034045">
    <property type="term" value="C:phagophore assembly site membrane"/>
    <property type="evidence" value="ECO:0007669"/>
    <property type="project" value="UniProtKB-SubCell"/>
</dbReference>
<protein>
    <recommendedName>
        <fullName evidence="4">Autophagy-related protein 1</fullName>
    </recommendedName>
</protein>
<feature type="compositionally biased region" description="Low complexity" evidence="5">
    <location>
        <begin position="524"/>
        <end position="538"/>
    </location>
</feature>
<dbReference type="InterPro" id="IPR008271">
    <property type="entry name" value="Ser/Thr_kinase_AS"/>
</dbReference>
<feature type="compositionally biased region" description="Polar residues" evidence="5">
    <location>
        <begin position="352"/>
        <end position="380"/>
    </location>
</feature>
<dbReference type="OrthoDB" id="10252171at2759"/>
<evidence type="ECO:0000256" key="2">
    <source>
        <dbReference type="ARBA" id="ARBA00022448"/>
    </source>
</evidence>
<evidence type="ECO:0000313" key="8">
    <source>
        <dbReference type="Proteomes" id="UP000266272"/>
    </source>
</evidence>
<dbReference type="GO" id="GO:0010506">
    <property type="term" value="P:regulation of autophagy"/>
    <property type="evidence" value="ECO:0007669"/>
    <property type="project" value="InterPro"/>
</dbReference>
<sequence length="538" mass="60566">MSRLPDLVRDTRLNTSFQDDFTIHHHDDSDDENNARSTWRSEYWKVTAHLGHGGCGDVWLQECVRGKRGYDKRAVKIIPRLNLRDKKDRYMAELEAIAKFSQKRYSKCFVKLLGWYDTDSSLYIAMEYFPLGDLQNYMTETGPIDETDAREISFQVLEGLSYMHREGFAHRDIKPGNVLIRSQPPRGKWWVKISDFGISKRIEASTKAVSSVRGTIPYMAPELLWHEPSTLNPINFQAADMWAFGEMVYRMLTQTAVFPTQNTLVNYLVATDLFPTEKLSNQDASSDATSFIRSLMEPRPDKRITSEKAMEHAWVASLNDHYAYVSRLPTPTPLDPSPSSLPAPSTNPNPWATVSTHGSDGSLLTGNQASAGVPGTSNESYLEIVSPPHSSKTIEMNDYSDTYSAAGDAISEPASRISEVSAHPSTVSHAVPLSPPPPPRQQQQHNSQAPSPRTPWPRIPNHESLPPVRLPYGRAQPVHDDKMRDMPSPPPQQQQKQQQNYSQAPSPRMPWPRNPDFETRPPVRLAQGRAQASQGARR</sequence>
<reference evidence="7 8" key="1">
    <citation type="journal article" date="2018" name="PLoS Pathog.">
        <title>Evolution of structural diversity of trichothecenes, a family of toxins produced by plant pathogenic and entomopathogenic fungi.</title>
        <authorList>
            <person name="Proctor R.H."/>
            <person name="McCormick S.P."/>
            <person name="Kim H.S."/>
            <person name="Cardoza R.E."/>
            <person name="Stanley A.M."/>
            <person name="Lindo L."/>
            <person name="Kelly A."/>
            <person name="Brown D.W."/>
            <person name="Lee T."/>
            <person name="Vaughan M.M."/>
            <person name="Alexander N.J."/>
            <person name="Busman M."/>
            <person name="Gutierrez S."/>
        </authorList>
    </citation>
    <scope>NUCLEOTIDE SEQUENCE [LARGE SCALE GENOMIC DNA]</scope>
    <source>
        <strain evidence="7 8">IBT 40837</strain>
    </source>
</reference>
<dbReference type="Proteomes" id="UP000266272">
    <property type="component" value="Unassembled WGS sequence"/>
</dbReference>
<dbReference type="InterPro" id="IPR011009">
    <property type="entry name" value="Kinase-like_dom_sf"/>
</dbReference>
<dbReference type="InterPro" id="IPR000719">
    <property type="entry name" value="Prot_kinase_dom"/>
</dbReference>
<dbReference type="Gene3D" id="1.10.510.10">
    <property type="entry name" value="Transferase(Phosphotransferase) domain 1"/>
    <property type="match status" value="1"/>
</dbReference>
<feature type="compositionally biased region" description="Pro residues" evidence="5">
    <location>
        <begin position="330"/>
        <end position="347"/>
    </location>
</feature>
<feature type="region of interest" description="Disordered" evidence="5">
    <location>
        <begin position="329"/>
        <end position="383"/>
    </location>
</feature>
<dbReference type="PROSITE" id="PS00108">
    <property type="entry name" value="PROTEIN_KINASE_ST"/>
    <property type="match status" value="1"/>
</dbReference>
<dbReference type="GO" id="GO:0004674">
    <property type="term" value="F:protein serine/threonine kinase activity"/>
    <property type="evidence" value="ECO:0007669"/>
    <property type="project" value="InterPro"/>
</dbReference>
<dbReference type="SUPFAM" id="SSF56112">
    <property type="entry name" value="Protein kinase-like (PK-like)"/>
    <property type="match status" value="1"/>
</dbReference>
<feature type="compositionally biased region" description="Low complexity" evidence="5">
    <location>
        <begin position="441"/>
        <end position="451"/>
    </location>
</feature>
<name>A0A395NE54_TRIAR</name>
<dbReference type="InterPro" id="IPR045269">
    <property type="entry name" value="Atg1-like"/>
</dbReference>
<keyword evidence="3" id="KW-0072">Autophagy</keyword>
<gene>
    <name evidence="7" type="ORF">TARUN_8011</name>
</gene>
<comment type="caution">
    <text evidence="7">The sequence shown here is derived from an EMBL/GenBank/DDBJ whole genome shotgun (WGS) entry which is preliminary data.</text>
</comment>
<dbReference type="Pfam" id="PF00069">
    <property type="entry name" value="Pkinase"/>
    <property type="match status" value="1"/>
</dbReference>
<dbReference type="GO" id="GO:0006914">
    <property type="term" value="P:autophagy"/>
    <property type="evidence" value="ECO:0007669"/>
    <property type="project" value="UniProtKB-KW"/>
</dbReference>
<accession>A0A395NE54</accession>
<dbReference type="CDD" id="cd00180">
    <property type="entry name" value="PKc"/>
    <property type="match status" value="1"/>
</dbReference>
<dbReference type="EMBL" id="PXOA01000553">
    <property type="protein sequence ID" value="RFU74249.1"/>
    <property type="molecule type" value="Genomic_DNA"/>
</dbReference>